<name>A0A0R3R1Y7_9BILA</name>
<dbReference type="AlphaFoldDB" id="A0A0R3R1Y7"/>
<dbReference type="Gene3D" id="2.40.50.100">
    <property type="match status" value="1"/>
</dbReference>
<evidence type="ECO:0000313" key="2">
    <source>
        <dbReference type="Proteomes" id="UP000280834"/>
    </source>
</evidence>
<dbReference type="WBParaSite" id="BTMF_0001402701-mRNA-1">
    <property type="protein sequence ID" value="BTMF_0001402701-mRNA-1"/>
    <property type="gene ID" value="BTMF_0001402701"/>
</dbReference>
<reference evidence="1 2" key="2">
    <citation type="submission" date="2018-11" db="EMBL/GenBank/DDBJ databases">
        <authorList>
            <consortium name="Pathogen Informatics"/>
        </authorList>
    </citation>
    <scope>NUCLEOTIDE SEQUENCE [LARGE SCALE GENOMIC DNA]</scope>
</reference>
<gene>
    <name evidence="1" type="ORF">BTMF_LOCUS12023</name>
</gene>
<evidence type="ECO:0000313" key="3">
    <source>
        <dbReference type="WBParaSite" id="BTMF_0001402701-mRNA-1"/>
    </source>
</evidence>
<evidence type="ECO:0000313" key="1">
    <source>
        <dbReference type="EMBL" id="VDO41146.1"/>
    </source>
</evidence>
<proteinExistence type="predicted"/>
<dbReference type="EMBL" id="UZAG01018814">
    <property type="protein sequence ID" value="VDO41146.1"/>
    <property type="molecule type" value="Genomic_DNA"/>
</dbReference>
<sequence length="105" mass="11234">MESKTDIIYDDEEEGEVVNWKVTDGAYVSADAVLLIYDSKSGEKKSLKASVSGVVSIDTTIKKGNKLKKGMTVASLRACSHAIVIKDMCASCGKDLRGLVCICIS</sequence>
<keyword evidence="2" id="KW-1185">Reference proteome</keyword>
<organism evidence="3">
    <name type="scientific">Brugia timori</name>
    <dbReference type="NCBI Taxonomy" id="42155"/>
    <lineage>
        <taxon>Eukaryota</taxon>
        <taxon>Metazoa</taxon>
        <taxon>Ecdysozoa</taxon>
        <taxon>Nematoda</taxon>
        <taxon>Chromadorea</taxon>
        <taxon>Rhabditida</taxon>
        <taxon>Spirurina</taxon>
        <taxon>Spiruromorpha</taxon>
        <taxon>Filarioidea</taxon>
        <taxon>Onchocercidae</taxon>
        <taxon>Brugia</taxon>
    </lineage>
</organism>
<reference evidence="3" key="1">
    <citation type="submission" date="2017-02" db="UniProtKB">
        <authorList>
            <consortium name="WormBaseParasite"/>
        </authorList>
    </citation>
    <scope>IDENTIFICATION</scope>
</reference>
<dbReference type="Proteomes" id="UP000280834">
    <property type="component" value="Unassembled WGS sequence"/>
</dbReference>
<dbReference type="STRING" id="42155.A0A0R3R1Y7"/>
<accession>A0A0R3R1Y7</accession>
<protein>
    <submittedName>
        <fullName evidence="3">Lipoyl-binding domain-containing protein</fullName>
    </submittedName>
</protein>